<reference evidence="2 3" key="1">
    <citation type="submission" date="2019-01" db="EMBL/GenBank/DDBJ databases">
        <title>Genome sequencing of strain 2JSPR-7.</title>
        <authorList>
            <person name="Heo J."/>
            <person name="Kim S.-J."/>
            <person name="Kim J.-S."/>
            <person name="Hong S.-B."/>
            <person name="Kwon S.-W."/>
        </authorList>
    </citation>
    <scope>NUCLEOTIDE SEQUENCE [LARGE SCALE GENOMIC DNA]</scope>
    <source>
        <strain evidence="2 3">2JSPR-7</strain>
    </source>
</reference>
<dbReference type="Proteomes" id="UP000291758">
    <property type="component" value="Chromosome"/>
</dbReference>
<dbReference type="AlphaFoldDB" id="A0A4P6EKC0"/>
<evidence type="ECO:0000313" key="2">
    <source>
        <dbReference type="EMBL" id="QAY62556.1"/>
    </source>
</evidence>
<organism evidence="2 3">
    <name type="scientific">Xylanimonas allomyrinae</name>
    <dbReference type="NCBI Taxonomy" id="2509459"/>
    <lineage>
        <taxon>Bacteria</taxon>
        <taxon>Bacillati</taxon>
        <taxon>Actinomycetota</taxon>
        <taxon>Actinomycetes</taxon>
        <taxon>Micrococcales</taxon>
        <taxon>Promicromonosporaceae</taxon>
        <taxon>Xylanimonas</taxon>
    </lineage>
</organism>
<evidence type="ECO:0000256" key="1">
    <source>
        <dbReference type="SAM" id="MobiDB-lite"/>
    </source>
</evidence>
<proteinExistence type="predicted"/>
<evidence type="ECO:0000313" key="3">
    <source>
        <dbReference type="Proteomes" id="UP000291758"/>
    </source>
</evidence>
<keyword evidence="3" id="KW-1185">Reference proteome</keyword>
<feature type="region of interest" description="Disordered" evidence="1">
    <location>
        <begin position="32"/>
        <end position="81"/>
    </location>
</feature>
<accession>A0A4P6EKC0</accession>
<feature type="compositionally biased region" description="Low complexity" evidence="1">
    <location>
        <begin position="48"/>
        <end position="60"/>
    </location>
</feature>
<dbReference type="EMBL" id="CP035495">
    <property type="protein sequence ID" value="QAY62556.1"/>
    <property type="molecule type" value="Genomic_DNA"/>
</dbReference>
<dbReference type="RefSeq" id="WP_129202798.1">
    <property type="nucleotide sequence ID" value="NZ_CP035495.1"/>
</dbReference>
<dbReference type="KEGG" id="xyl:ET495_04055"/>
<name>A0A4P6EKC0_9MICO</name>
<dbReference type="PROSITE" id="PS51257">
    <property type="entry name" value="PROKAR_LIPOPROTEIN"/>
    <property type="match status" value="1"/>
</dbReference>
<sequence length="161" mass="16732">MKRHLRVVSAGIGLVGSAALILGLAGCRDSSDVDGAAEVGSSEQAANSTPAETETPSAETETPDALEPLAVTNEPEKSADSDEVVMAKACYNLFLANDTDPEYPNTTIDAIDNPDGTVTFTLLPLKDMVANGVRFTPKETCSVTVRPSGQKGVPADLVLPE</sequence>
<gene>
    <name evidence="2" type="ORF">ET495_04055</name>
</gene>
<protein>
    <submittedName>
        <fullName evidence="2">Uncharacterized protein</fullName>
    </submittedName>
</protein>